<evidence type="ECO:0000313" key="3">
    <source>
        <dbReference type="Proteomes" id="UP000442469"/>
    </source>
</evidence>
<dbReference type="EMBL" id="WNZZ01000004">
    <property type="protein sequence ID" value="MUG22260.1"/>
    <property type="molecule type" value="Genomic_DNA"/>
</dbReference>
<feature type="compositionally biased region" description="Basic and acidic residues" evidence="1">
    <location>
        <begin position="1"/>
        <end position="20"/>
    </location>
</feature>
<reference evidence="2 3" key="1">
    <citation type="submission" date="2019-11" db="EMBL/GenBank/DDBJ databases">
        <title>Draft genome sequences of five Paenibacillus species of dairy origin.</title>
        <authorList>
            <person name="Olajide A.M."/>
            <person name="Chen S."/>
            <person name="Lapointe G."/>
        </authorList>
    </citation>
    <scope>NUCLEOTIDE SEQUENCE [LARGE SCALE GENOMIC DNA]</scope>
    <source>
        <strain evidence="2 3">3CT49</strain>
    </source>
</reference>
<sequence length="154" mass="17899">MNNMEVKPEMPHNADDKELRPASGPYPDQVSLWIGRFASEEALDEYLRFDYSDEAKQRDPQICRDFRMESFDEDFREAFLVETDQSNYANWLEGCSYDDQLISQFEASGWPEPPELEGMNAVILLYDYSYDGSVPVVQNSQYSVRFIGSVVYED</sequence>
<comment type="caution">
    <text evidence="2">The sequence shown here is derived from an EMBL/GenBank/DDBJ whole genome shotgun (WGS) entry which is preliminary data.</text>
</comment>
<dbReference type="RefSeq" id="WP_124333564.1">
    <property type="nucleotide sequence ID" value="NZ_BGML01000020.1"/>
</dbReference>
<feature type="region of interest" description="Disordered" evidence="1">
    <location>
        <begin position="1"/>
        <end position="24"/>
    </location>
</feature>
<organism evidence="2 3">
    <name type="scientific">Paenibacillus macerans</name>
    <name type="common">Bacillus macerans</name>
    <dbReference type="NCBI Taxonomy" id="44252"/>
    <lineage>
        <taxon>Bacteria</taxon>
        <taxon>Bacillati</taxon>
        <taxon>Bacillota</taxon>
        <taxon>Bacilli</taxon>
        <taxon>Bacillales</taxon>
        <taxon>Paenibacillaceae</taxon>
        <taxon>Paenibacillus</taxon>
    </lineage>
</organism>
<dbReference type="AlphaFoldDB" id="A0A6N8EU34"/>
<dbReference type="Proteomes" id="UP000442469">
    <property type="component" value="Unassembled WGS sequence"/>
</dbReference>
<evidence type="ECO:0008006" key="4">
    <source>
        <dbReference type="Google" id="ProtNLM"/>
    </source>
</evidence>
<protein>
    <recommendedName>
        <fullName evidence="4">Immunity 22 family protein</fullName>
    </recommendedName>
</protein>
<accession>A0A6N8EU34</accession>
<evidence type="ECO:0000313" key="2">
    <source>
        <dbReference type="EMBL" id="MUG22260.1"/>
    </source>
</evidence>
<dbReference type="Pfam" id="PF14112">
    <property type="entry name" value="DUF4284"/>
    <property type="match status" value="1"/>
</dbReference>
<dbReference type="InterPro" id="IPR025560">
    <property type="entry name" value="Imm22"/>
</dbReference>
<proteinExistence type="predicted"/>
<evidence type="ECO:0000256" key="1">
    <source>
        <dbReference type="SAM" id="MobiDB-lite"/>
    </source>
</evidence>
<gene>
    <name evidence="2" type="ORF">GNQ08_07475</name>
</gene>
<name>A0A6N8EU34_PAEMA</name>